<evidence type="ECO:0000256" key="1">
    <source>
        <dbReference type="SAM" id="MobiDB-lite"/>
    </source>
</evidence>
<dbReference type="AlphaFoldDB" id="A0AAN8G9M2"/>
<evidence type="ECO:0000313" key="2">
    <source>
        <dbReference type="EMBL" id="KAK5979838.1"/>
    </source>
</evidence>
<reference evidence="2 3" key="1">
    <citation type="submission" date="2019-10" db="EMBL/GenBank/DDBJ databases">
        <title>Assembly and Annotation for the nematode Trichostrongylus colubriformis.</title>
        <authorList>
            <person name="Martin J."/>
        </authorList>
    </citation>
    <scope>NUCLEOTIDE SEQUENCE [LARGE SCALE GENOMIC DNA]</scope>
    <source>
        <strain evidence="2">G859</strain>
        <tissue evidence="2">Whole worm</tissue>
    </source>
</reference>
<feature type="region of interest" description="Disordered" evidence="1">
    <location>
        <begin position="64"/>
        <end position="111"/>
    </location>
</feature>
<proteinExistence type="predicted"/>
<comment type="caution">
    <text evidence="2">The sequence shown here is derived from an EMBL/GenBank/DDBJ whole genome shotgun (WGS) entry which is preliminary data.</text>
</comment>
<protein>
    <submittedName>
        <fullName evidence="2">Uncharacterized protein</fullName>
    </submittedName>
</protein>
<organism evidence="2 3">
    <name type="scientific">Trichostrongylus colubriformis</name>
    <name type="common">Black scour worm</name>
    <dbReference type="NCBI Taxonomy" id="6319"/>
    <lineage>
        <taxon>Eukaryota</taxon>
        <taxon>Metazoa</taxon>
        <taxon>Ecdysozoa</taxon>
        <taxon>Nematoda</taxon>
        <taxon>Chromadorea</taxon>
        <taxon>Rhabditida</taxon>
        <taxon>Rhabditina</taxon>
        <taxon>Rhabditomorpha</taxon>
        <taxon>Strongyloidea</taxon>
        <taxon>Trichostrongylidae</taxon>
        <taxon>Trichostrongylus</taxon>
    </lineage>
</organism>
<keyword evidence="3" id="KW-1185">Reference proteome</keyword>
<feature type="compositionally biased region" description="Low complexity" evidence="1">
    <location>
        <begin position="1"/>
        <end position="16"/>
    </location>
</feature>
<gene>
    <name evidence="2" type="ORF">GCK32_018639</name>
</gene>
<accession>A0AAN8G9M2</accession>
<name>A0AAN8G9M2_TRICO</name>
<sequence length="111" mass="12534">MMLRSRNNNSTNIINNQKPGDVKRGKKQSIQTGDNTFEPKPKRPAFADLSRAISNVVIDSSKKLHLTKENRRSSRRSKSQSESSLNSIKEDIESEGLQLEVDPDPCPAYDY</sequence>
<feature type="non-terminal residue" evidence="2">
    <location>
        <position position="111"/>
    </location>
</feature>
<feature type="region of interest" description="Disordered" evidence="1">
    <location>
        <begin position="1"/>
        <end position="48"/>
    </location>
</feature>
<dbReference type="Proteomes" id="UP001331761">
    <property type="component" value="Unassembled WGS sequence"/>
</dbReference>
<dbReference type="EMBL" id="WIXE01007947">
    <property type="protein sequence ID" value="KAK5979838.1"/>
    <property type="molecule type" value="Genomic_DNA"/>
</dbReference>
<evidence type="ECO:0000313" key="3">
    <source>
        <dbReference type="Proteomes" id="UP001331761"/>
    </source>
</evidence>